<keyword evidence="5 8" id="KW-0812">Transmembrane</keyword>
<dbReference type="EMBL" id="CP091508">
    <property type="protein sequence ID" value="UOO82336.1"/>
    <property type="molecule type" value="Genomic_DNA"/>
</dbReference>
<evidence type="ECO:0000256" key="5">
    <source>
        <dbReference type="ARBA" id="ARBA00022692"/>
    </source>
</evidence>
<evidence type="ECO:0000256" key="1">
    <source>
        <dbReference type="ARBA" id="ARBA00004141"/>
    </source>
</evidence>
<keyword evidence="7 8" id="KW-0472">Membrane</keyword>
<dbReference type="PANTHER" id="PTHR13929">
    <property type="entry name" value="1,4-DIHYDROXY-2-NAPHTHOATE OCTAPRENYLTRANSFERASE"/>
    <property type="match status" value="1"/>
</dbReference>
<feature type="transmembrane region" description="Helical" evidence="8">
    <location>
        <begin position="91"/>
        <end position="111"/>
    </location>
</feature>
<feature type="transmembrane region" description="Helical" evidence="8">
    <location>
        <begin position="179"/>
        <end position="198"/>
    </location>
</feature>
<dbReference type="PIRSF" id="PIRSF005355">
    <property type="entry name" value="UBIAD1"/>
    <property type="match status" value="1"/>
</dbReference>
<feature type="transmembrane region" description="Helical" evidence="8">
    <location>
        <begin position="155"/>
        <end position="173"/>
    </location>
</feature>
<dbReference type="InterPro" id="IPR004657">
    <property type="entry name" value="MenA"/>
</dbReference>
<keyword evidence="4 8" id="KW-0808">Transferase</keyword>
<protein>
    <recommendedName>
        <fullName evidence="8 9">1,4-dihydroxy-2-naphthoate octaprenyltransferase</fullName>
        <shortName evidence="8">DHNA-octaprenyltransferase</shortName>
        <ecNumber evidence="8 9">2.5.1.74</ecNumber>
    </recommendedName>
</protein>
<dbReference type="EC" id="2.5.1.74" evidence="8 9"/>
<evidence type="ECO:0000256" key="9">
    <source>
        <dbReference type="NCBIfam" id="TIGR00751"/>
    </source>
</evidence>
<evidence type="ECO:0000256" key="6">
    <source>
        <dbReference type="ARBA" id="ARBA00022989"/>
    </source>
</evidence>
<comment type="similarity">
    <text evidence="8">Belongs to the MenA family. Type 1 subfamily.</text>
</comment>
<sequence length="302" mass="32391">MPARHWLAAARLRTLPLAAASVWCGGLLAKTAGHFNSTVLVLSTATAAALQIFSNFANDYGDARHGADSPLRQGPERMVAAGRISLRTMRYALAASALLCCLLGITLLAVALPAIQAARPQAWLLWLLLGAAAVIAAFTYTAGRKPYGYSGGGDASVLLFFGWLGVLGSEYLHTGRLNLGSLLPATALGLWCAMVLNLNNMRDIRSDTAAGKYTIAARLGLPRAKYYHAALLAAASLMWWLWLPQTATAAPIRAGLQVFLLLLALSHLFLLNKAQSWQALDQLLPQWSLSILGWVCVLWMAV</sequence>
<dbReference type="InterPro" id="IPR000537">
    <property type="entry name" value="UbiA_prenyltransferase"/>
</dbReference>
<feature type="transmembrane region" description="Helical" evidence="8">
    <location>
        <begin position="123"/>
        <end position="143"/>
    </location>
</feature>
<gene>
    <name evidence="8 10" type="primary">menA</name>
    <name evidence="10" type="ORF">LVJ83_02350</name>
</gene>
<dbReference type="PANTHER" id="PTHR13929:SF0">
    <property type="entry name" value="UBIA PRENYLTRANSFERASE DOMAIN-CONTAINING PROTEIN 1"/>
    <property type="match status" value="1"/>
</dbReference>
<comment type="catalytic activity">
    <reaction evidence="8">
        <text>an all-trans-polyprenyl diphosphate + 1,4-dihydroxy-2-naphthoate + H(+) = a 2-demethylmenaquinol + CO2 + diphosphate</text>
        <dbReference type="Rhea" id="RHEA:26478"/>
        <dbReference type="Rhea" id="RHEA-COMP:9563"/>
        <dbReference type="Rhea" id="RHEA-COMP:9564"/>
        <dbReference type="ChEBI" id="CHEBI:11173"/>
        <dbReference type="ChEBI" id="CHEBI:15378"/>
        <dbReference type="ChEBI" id="CHEBI:16526"/>
        <dbReference type="ChEBI" id="CHEBI:33019"/>
        <dbReference type="ChEBI" id="CHEBI:55437"/>
        <dbReference type="ChEBI" id="CHEBI:58914"/>
        <dbReference type="EC" id="2.5.1.74"/>
    </reaction>
</comment>
<reference evidence="10 11" key="1">
    <citation type="journal article" date="2022" name="Res Sq">
        <title>Evolution of multicellular longitudinally dividing oral cavity symbionts (Neisseriaceae).</title>
        <authorList>
            <person name="Nyongesa S."/>
            <person name="Weber P."/>
            <person name="Bernet E."/>
            <person name="Pullido F."/>
            <person name="Nieckarz M."/>
            <person name="Delaby M."/>
            <person name="Nieves C."/>
            <person name="Viehboeck T."/>
            <person name="Krause N."/>
            <person name="Rivera-Millot A."/>
            <person name="Nakamura A."/>
            <person name="Vischer N."/>
            <person name="VanNieuwenhze M."/>
            <person name="Brun Y."/>
            <person name="Cava F."/>
            <person name="Bulgheresi S."/>
            <person name="Veyrier F."/>
        </authorList>
    </citation>
    <scope>NUCLEOTIDE SEQUENCE [LARGE SCALE GENOMIC DNA]</scope>
    <source>
        <strain evidence="10 11">CCUG 63373m</strain>
    </source>
</reference>
<feature type="transmembrane region" description="Helical" evidence="8">
    <location>
        <begin position="283"/>
        <end position="301"/>
    </location>
</feature>
<proteinExistence type="inferred from homology"/>
<evidence type="ECO:0000313" key="11">
    <source>
        <dbReference type="Proteomes" id="UP000829817"/>
    </source>
</evidence>
<keyword evidence="3 8" id="KW-1003">Cell membrane</keyword>
<evidence type="ECO:0000256" key="4">
    <source>
        <dbReference type="ARBA" id="ARBA00022679"/>
    </source>
</evidence>
<keyword evidence="11" id="KW-1185">Reference proteome</keyword>
<feature type="transmembrane region" description="Helical" evidence="8">
    <location>
        <begin position="254"/>
        <end position="271"/>
    </location>
</feature>
<comment type="function">
    <text evidence="8">Conversion of 1,4-dihydroxy-2-naphthoate (DHNA) to demethylmenaquinone (DMK).</text>
</comment>
<dbReference type="HAMAP" id="MF_01937">
    <property type="entry name" value="MenA_1"/>
    <property type="match status" value="1"/>
</dbReference>
<accession>A0ABY4DTG1</accession>
<dbReference type="Proteomes" id="UP000829817">
    <property type="component" value="Chromosome"/>
</dbReference>
<name>A0ABY4DTG1_9NEIS</name>
<evidence type="ECO:0000256" key="7">
    <source>
        <dbReference type="ARBA" id="ARBA00023136"/>
    </source>
</evidence>
<dbReference type="Pfam" id="PF01040">
    <property type="entry name" value="UbiA"/>
    <property type="match status" value="1"/>
</dbReference>
<evidence type="ECO:0000313" key="10">
    <source>
        <dbReference type="EMBL" id="UOO82336.1"/>
    </source>
</evidence>
<comment type="subcellular location">
    <subcellularLocation>
        <location evidence="8">Cell membrane</location>
        <topology evidence="8">Multi-pass membrane protein</topology>
    </subcellularLocation>
    <subcellularLocation>
        <location evidence="1">Membrane</location>
        <topology evidence="1">Multi-pass membrane protein</topology>
    </subcellularLocation>
</comment>
<comment type="pathway">
    <text evidence="8">Quinol/quinone metabolism; menaquinone biosynthesis; menaquinol from 1,4-dihydroxy-2-naphthoate: step 1/2.</text>
</comment>
<keyword evidence="6 8" id="KW-1133">Transmembrane helix</keyword>
<dbReference type="NCBIfam" id="TIGR00751">
    <property type="entry name" value="menA"/>
    <property type="match status" value="1"/>
</dbReference>
<dbReference type="InterPro" id="IPR026046">
    <property type="entry name" value="UBIAD1"/>
</dbReference>
<keyword evidence="2 8" id="KW-0474">Menaquinone biosynthesis</keyword>
<dbReference type="RefSeq" id="WP_244785940.1">
    <property type="nucleotide sequence ID" value="NZ_CP091508.1"/>
</dbReference>
<evidence type="ECO:0000256" key="3">
    <source>
        <dbReference type="ARBA" id="ARBA00022475"/>
    </source>
</evidence>
<dbReference type="CDD" id="cd13962">
    <property type="entry name" value="PT_UbiA_UBIAD1"/>
    <property type="match status" value="1"/>
</dbReference>
<feature type="transmembrane region" description="Helical" evidence="8">
    <location>
        <begin position="226"/>
        <end position="242"/>
    </location>
</feature>
<evidence type="ECO:0000256" key="2">
    <source>
        <dbReference type="ARBA" id="ARBA00022428"/>
    </source>
</evidence>
<evidence type="ECO:0000256" key="8">
    <source>
        <dbReference type="HAMAP-Rule" id="MF_01937"/>
    </source>
</evidence>
<organism evidence="10 11">
    <name type="scientific">Uruburuella testudinis</name>
    <dbReference type="NCBI Taxonomy" id="1282863"/>
    <lineage>
        <taxon>Bacteria</taxon>
        <taxon>Pseudomonadati</taxon>
        <taxon>Pseudomonadota</taxon>
        <taxon>Betaproteobacteria</taxon>
        <taxon>Neisseriales</taxon>
        <taxon>Neisseriaceae</taxon>
        <taxon>Uruburuella</taxon>
    </lineage>
</organism>